<dbReference type="Gene3D" id="1.25.40.10">
    <property type="entry name" value="Tetratricopeptide repeat domain"/>
    <property type="match status" value="2"/>
</dbReference>
<dbReference type="PANTHER" id="PTHR10098:SF108">
    <property type="entry name" value="TETRATRICOPEPTIDE REPEAT PROTEIN 28"/>
    <property type="match status" value="1"/>
</dbReference>
<accession>A0A8A4TVD5</accession>
<dbReference type="InterPro" id="IPR011990">
    <property type="entry name" value="TPR-like_helical_dom_sf"/>
</dbReference>
<feature type="region of interest" description="Disordered" evidence="1">
    <location>
        <begin position="456"/>
        <end position="488"/>
    </location>
</feature>
<evidence type="ECO:0000259" key="2">
    <source>
        <dbReference type="Pfam" id="PF12770"/>
    </source>
</evidence>
<dbReference type="InterPro" id="IPR019734">
    <property type="entry name" value="TPR_rpt"/>
</dbReference>
<dbReference type="PANTHER" id="PTHR10098">
    <property type="entry name" value="RAPSYN-RELATED"/>
    <property type="match status" value="1"/>
</dbReference>
<dbReference type="SMART" id="SM00028">
    <property type="entry name" value="TPR"/>
    <property type="match status" value="4"/>
</dbReference>
<dbReference type="Proteomes" id="UP000663929">
    <property type="component" value="Chromosome"/>
</dbReference>
<evidence type="ECO:0000313" key="3">
    <source>
        <dbReference type="EMBL" id="QTD50485.1"/>
    </source>
</evidence>
<dbReference type="SUPFAM" id="SSF48452">
    <property type="entry name" value="TPR-like"/>
    <property type="match status" value="2"/>
</dbReference>
<gene>
    <name evidence="3" type="ORF">J3U87_33290</name>
</gene>
<protein>
    <submittedName>
        <fullName evidence="3">CHAT domain-containing protein</fullName>
    </submittedName>
</protein>
<feature type="domain" description="CHAT" evidence="2">
    <location>
        <begin position="568"/>
        <end position="871"/>
    </location>
</feature>
<keyword evidence="4" id="KW-1185">Reference proteome</keyword>
<evidence type="ECO:0000313" key="4">
    <source>
        <dbReference type="Proteomes" id="UP000663929"/>
    </source>
</evidence>
<dbReference type="Pfam" id="PF12770">
    <property type="entry name" value="CHAT"/>
    <property type="match status" value="1"/>
</dbReference>
<sequence length="885" mass="100046">MWGYVAAESGFIEVNITFADRETLAVGTQTQPLGLVMFSRELERDGPVQVTVRAKDRDAEASFVFHARLLRMPSEHEKNALLAFEEASRDRSGTGDHRGAWLAAQRVFEHLDEPAAALVCGFMIGQAARRQGDWYRARWHWAHSLGIATPPHCRGLRSRVLAEMAVCEKELGYFADALAHLQEARDLRKELDMPRRAASCRFEEGFIHTIVGELDQAETDYRSAAETYRNLNLIKYEQTILSEVGWLAFRRKNYEKAHAMLGDVWQIAQKHGWEAWFNGVWDRQGTVLTHMERYREALQAYEKAREGLKAATSAPVPHAVIHANLAGLYLAWGKPDQARSSCLEGLNLLPDGVALETRASLLWRLSQTYEKEGLFHQALEAAKDSVFQMERLRARSGARPPGYAVFQAGFEFVEHCFHLFFELHRAEPEGGHDMAALLFLERVRARGLLARLAQRPRRFDGETRPGQRGSQAGRPPVGEAPTIPEERREAFETAPLAKIRELVIGEDNIGYFFLLGEEQGYAWKLTRDGLTLRPLPPRHQIETMLAAFRSAIETPSSLHQGRRQYWGTRLSELLFMDVTAADSERRLLIFPDGGLFDFPFAALPPPYPRKDPTTHGQAFLIERHPIVVLPSASYLVHLRTRGRPRPQSMPLRKVLVFADPVFDSEDKRLEHVRRNKVSPSGFVRLEASEQELKHLQTLVASRYFRGYGGFEATRKQLLKLDLTAFDVIHLATHGVSDPLDPARSGIVLSQRNPIGGEIDGFINATDIRRQKLSADLVVLSACRSAQGRYYQGEGVVGFARSFLEAGAGAVVASTWNVNDKATAQLMKVFYNGLYQKGLTIEEALRQAQRHMAQGPFRKKPSFWAGFFFCGDWEKKFSHSHEQSQR</sequence>
<proteinExistence type="predicted"/>
<dbReference type="RefSeq" id="WP_237380225.1">
    <property type="nucleotide sequence ID" value="NZ_CP071793.1"/>
</dbReference>
<organism evidence="3 4">
    <name type="scientific">Sulfidibacter corallicola</name>
    <dbReference type="NCBI Taxonomy" id="2818388"/>
    <lineage>
        <taxon>Bacteria</taxon>
        <taxon>Pseudomonadati</taxon>
        <taxon>Acidobacteriota</taxon>
        <taxon>Holophagae</taxon>
        <taxon>Acanthopleuribacterales</taxon>
        <taxon>Acanthopleuribacteraceae</taxon>
        <taxon>Sulfidibacter</taxon>
    </lineage>
</organism>
<name>A0A8A4TVD5_SULCO</name>
<dbReference type="KEGG" id="scor:J3U87_33290"/>
<reference evidence="3" key="1">
    <citation type="submission" date="2021-03" db="EMBL/GenBank/DDBJ databases">
        <title>Acanthopleuribacteraceae sp. M133.</title>
        <authorList>
            <person name="Wang G."/>
        </authorList>
    </citation>
    <scope>NUCLEOTIDE SEQUENCE</scope>
    <source>
        <strain evidence="3">M133</strain>
    </source>
</reference>
<dbReference type="EMBL" id="CP071793">
    <property type="protein sequence ID" value="QTD50485.1"/>
    <property type="molecule type" value="Genomic_DNA"/>
</dbReference>
<dbReference type="AlphaFoldDB" id="A0A8A4TVD5"/>
<evidence type="ECO:0000256" key="1">
    <source>
        <dbReference type="SAM" id="MobiDB-lite"/>
    </source>
</evidence>
<dbReference type="InterPro" id="IPR024983">
    <property type="entry name" value="CHAT_dom"/>
</dbReference>